<dbReference type="PRINTS" id="PR00723">
    <property type="entry name" value="SUBTILISIN"/>
</dbReference>
<comment type="cofactor">
    <cofactor evidence="1">
        <name>Ca(2+)</name>
        <dbReference type="ChEBI" id="CHEBI:29108"/>
    </cofactor>
</comment>
<dbReference type="InterPro" id="IPR015500">
    <property type="entry name" value="Peptidase_S8_subtilisin-rel"/>
</dbReference>
<evidence type="ECO:0000256" key="1">
    <source>
        <dbReference type="ARBA" id="ARBA00001913"/>
    </source>
</evidence>
<evidence type="ECO:0000256" key="7">
    <source>
        <dbReference type="ARBA" id="ARBA00022825"/>
    </source>
</evidence>
<evidence type="ECO:0000256" key="4">
    <source>
        <dbReference type="ARBA" id="ARBA00022525"/>
    </source>
</evidence>
<evidence type="ECO:0000259" key="11">
    <source>
        <dbReference type="Pfam" id="PF00082"/>
    </source>
</evidence>
<dbReference type="PANTHER" id="PTHR43806">
    <property type="entry name" value="PEPTIDASE S8"/>
    <property type="match status" value="1"/>
</dbReference>
<gene>
    <name evidence="13" type="ORF">DTO10_08415</name>
</gene>
<dbReference type="InterPro" id="IPR036852">
    <property type="entry name" value="Peptidase_S8/S53_dom_sf"/>
</dbReference>
<feature type="signal peptide" evidence="10">
    <location>
        <begin position="1"/>
        <end position="30"/>
    </location>
</feature>
<dbReference type="InterPro" id="IPR022398">
    <property type="entry name" value="Peptidase_S8_His-AS"/>
</dbReference>
<dbReference type="InterPro" id="IPR050131">
    <property type="entry name" value="Peptidase_S8_subtilisin-like"/>
</dbReference>
<dbReference type="Proteomes" id="UP000260457">
    <property type="component" value="Chromosome"/>
</dbReference>
<evidence type="ECO:0000256" key="9">
    <source>
        <dbReference type="PROSITE-ProRule" id="PRU01240"/>
    </source>
</evidence>
<dbReference type="PROSITE" id="PS00137">
    <property type="entry name" value="SUBTILASE_HIS"/>
    <property type="match status" value="1"/>
</dbReference>
<dbReference type="SUPFAM" id="SSF52743">
    <property type="entry name" value="Subtilisin-like"/>
    <property type="match status" value="1"/>
</dbReference>
<dbReference type="Gene3D" id="2.60.40.10">
    <property type="entry name" value="Immunoglobulins"/>
    <property type="match status" value="4"/>
</dbReference>
<feature type="active site" description="Charge relay system" evidence="9">
    <location>
        <position position="639"/>
    </location>
</feature>
<feature type="domain" description="Bacterial Ig" evidence="12">
    <location>
        <begin position="975"/>
        <end position="1054"/>
    </location>
</feature>
<reference evidence="13 14" key="1">
    <citation type="submission" date="2018-07" db="EMBL/GenBank/DDBJ databases">
        <title>The molecular basis for the intramolecular migration of carboxyl group in the catabolism of para-hydroxybenzoate via gentisate.</title>
        <authorList>
            <person name="Zhao H."/>
            <person name="Xu Y."/>
            <person name="Lin S."/>
            <person name="Spain J.C."/>
            <person name="Zhou N.-Y."/>
        </authorList>
    </citation>
    <scope>NUCLEOTIDE SEQUENCE [LARGE SCALE GENOMIC DNA]</scope>
    <source>
        <strain evidence="13 14">PHB-7a</strain>
    </source>
</reference>
<evidence type="ECO:0000256" key="8">
    <source>
        <dbReference type="ARBA" id="ARBA00022837"/>
    </source>
</evidence>
<feature type="domain" description="Bacterial Ig" evidence="12">
    <location>
        <begin position="892"/>
        <end position="972"/>
    </location>
</feature>
<dbReference type="InterPro" id="IPR000209">
    <property type="entry name" value="Peptidase_S8/S53_dom"/>
</dbReference>
<sequence>MKFKSVSRFTAFVLIFALIFSLMVPQKSQAAPNPVSPIENVKPIKNGDTLVGKFEKPDVQWYQIKPTEEEIQKFSHIEFEVNSEQILNISVYQDKEKAEQDESNYMASAYPDEKAVVDFPYAWEGTYYVKVEYFGEMDEEGNPIPEAKNEAEYSINAHSVTLPPSAGDEEMDLESCPVEVSVADKKTGESMLKTLRVFRDEVLTKSSEGRSLSSLYYKASPFLALHLASNKTSREAVYNHIVVLKPLIEDLNENGVSSTAVISNKQQEAIKALFNKTADVAPAGLKKEMNSIAKKINLDKLAGERIVDIASKVGIELPTSKNTKNKYIVKLKPGKSLSSIQSKVQGKGYGTLSTPKKQEVLYDDMYVVELKNQAKMSTAALSNIEKLPEVEYIEAVKTYKALSADIQSPYQWSLNNPGGEEGFKGADIDNEKLQNLIKKRNLKDTLVAVVDTGVDDSLADLKDTVRMDLGKNFIDKKGSAVDDNGHGTHVSGIIAAKADNGYSIQGINPVAKIMPVKVLDSSGYGDTEKIALGIKYAVDHGAKVINLSLGGGYSRTIENALKDAAAKNVMVVVASGNDGMEGLSYPASSKYVISVGATNALDLVSDYSNYGAKLDMVAPGTGIPSLVPNGNVTYMDGTSMAAPHVAATTALLLSGNPGLKLNDVREILHETSEYVAFEEQDNVDPYEDYQPEEGEIQYPVEELPIGKDLVSGFGRLNAYSALSTVDLHAKVNPLIDTQTKIAGSAKKGSTIEVKNGKQTLGKTTAAANGTFSIKIPVQKASQLLTVNISDSSKLAVSSIKVFVKKGETPNKPTVKVVSDKDTYVTGQSQADMKITIKNNAKKVIGSGNTDSKGNFKVKISKQKAGTKLSITATDLAKRESKAATVTVIDKTAPSAPKVNEVNDKSTNVTGKAEIGSTVTVKYQNKNIGTAKADKNGKFSIKISKKKASSVLYVSAKDKAGNTGKAAKVTVKDKTAPSAPKVNEVNDKSTNVTGKAEIGSTVTVKYQDKNIGTAKADKNGKFSVKISKKKAGSVLYVSAKDKAGNTSKAAKVTVKKHKK</sequence>
<feature type="domain" description="Peptidase S8/S53" evidence="11">
    <location>
        <begin position="443"/>
        <end position="675"/>
    </location>
</feature>
<protein>
    <submittedName>
        <fullName evidence="13">Peptidase S8</fullName>
    </submittedName>
</protein>
<dbReference type="InterPro" id="IPR041498">
    <property type="entry name" value="Big_6"/>
</dbReference>
<dbReference type="InterPro" id="IPR049886">
    <property type="entry name" value="CFI_box_CTERM_dom"/>
</dbReference>
<feature type="active site" description="Charge relay system" evidence="9">
    <location>
        <position position="451"/>
    </location>
</feature>
<keyword evidence="8" id="KW-0106">Calcium</keyword>
<keyword evidence="5 9" id="KW-0645">Protease</keyword>
<evidence type="ECO:0000256" key="10">
    <source>
        <dbReference type="SAM" id="SignalP"/>
    </source>
</evidence>
<dbReference type="PANTHER" id="PTHR43806:SF11">
    <property type="entry name" value="CEREVISIN-RELATED"/>
    <property type="match status" value="1"/>
</dbReference>
<dbReference type="Gene3D" id="3.40.50.200">
    <property type="entry name" value="Peptidase S8/S53 domain"/>
    <property type="match status" value="1"/>
</dbReference>
<feature type="domain" description="Bacterial Ig" evidence="12">
    <location>
        <begin position="732"/>
        <end position="794"/>
    </location>
</feature>
<dbReference type="Pfam" id="PF00082">
    <property type="entry name" value="Peptidase_S8"/>
    <property type="match status" value="1"/>
</dbReference>
<dbReference type="InterPro" id="IPR034084">
    <property type="entry name" value="Thermitase-like_dom"/>
</dbReference>
<evidence type="ECO:0000313" key="14">
    <source>
        <dbReference type="Proteomes" id="UP000260457"/>
    </source>
</evidence>
<dbReference type="Pfam" id="PF17936">
    <property type="entry name" value="Big_6"/>
    <property type="match status" value="4"/>
</dbReference>
<accession>A0ABM6XJ29</accession>
<keyword evidence="4" id="KW-0964">Secreted</keyword>
<evidence type="ECO:0000256" key="6">
    <source>
        <dbReference type="ARBA" id="ARBA00022801"/>
    </source>
</evidence>
<dbReference type="InterPro" id="IPR013783">
    <property type="entry name" value="Ig-like_fold"/>
</dbReference>
<organism evidence="13 14">
    <name type="scientific">Peribacillus butanolivorans</name>
    <dbReference type="NCBI Taxonomy" id="421767"/>
    <lineage>
        <taxon>Bacteria</taxon>
        <taxon>Bacillati</taxon>
        <taxon>Bacillota</taxon>
        <taxon>Bacilli</taxon>
        <taxon>Bacillales</taxon>
        <taxon>Bacillaceae</taxon>
        <taxon>Peribacillus</taxon>
    </lineage>
</organism>
<evidence type="ECO:0000313" key="13">
    <source>
        <dbReference type="EMBL" id="AXN38451.1"/>
    </source>
</evidence>
<keyword evidence="6 9" id="KW-0378">Hydrolase</keyword>
<dbReference type="RefSeq" id="WP_116821091.1">
    <property type="nucleotide sequence ID" value="NZ_CP030926.1"/>
</dbReference>
<evidence type="ECO:0000256" key="3">
    <source>
        <dbReference type="ARBA" id="ARBA00011073"/>
    </source>
</evidence>
<proteinExistence type="inferred from homology"/>
<dbReference type="PROSITE" id="PS00138">
    <property type="entry name" value="SUBTILASE_SER"/>
    <property type="match status" value="1"/>
</dbReference>
<dbReference type="InterPro" id="IPR023828">
    <property type="entry name" value="Peptidase_S8_Ser-AS"/>
</dbReference>
<dbReference type="CDD" id="cd07484">
    <property type="entry name" value="Peptidases_S8_Thermitase_like"/>
    <property type="match status" value="1"/>
</dbReference>
<feature type="chain" id="PRO_5046732749" evidence="10">
    <location>
        <begin position="31"/>
        <end position="1058"/>
    </location>
</feature>
<dbReference type="NCBIfam" id="NF033510">
    <property type="entry name" value="Ca_tandemer"/>
    <property type="match status" value="3"/>
</dbReference>
<dbReference type="EMBL" id="CP030926">
    <property type="protein sequence ID" value="AXN38451.1"/>
    <property type="molecule type" value="Genomic_DNA"/>
</dbReference>
<dbReference type="NCBIfam" id="NF041770">
    <property type="entry name" value="CFI_box_CTERM"/>
    <property type="match status" value="1"/>
</dbReference>
<dbReference type="PROSITE" id="PS51892">
    <property type="entry name" value="SUBTILASE"/>
    <property type="match status" value="1"/>
</dbReference>
<feature type="active site" description="Charge relay system" evidence="9">
    <location>
        <position position="486"/>
    </location>
</feature>
<keyword evidence="10" id="KW-0732">Signal</keyword>
<keyword evidence="7 9" id="KW-0720">Serine protease</keyword>
<evidence type="ECO:0000259" key="12">
    <source>
        <dbReference type="Pfam" id="PF17936"/>
    </source>
</evidence>
<feature type="domain" description="Bacterial Ig" evidence="12">
    <location>
        <begin position="809"/>
        <end position="889"/>
    </location>
</feature>
<evidence type="ECO:0000256" key="2">
    <source>
        <dbReference type="ARBA" id="ARBA00004613"/>
    </source>
</evidence>
<keyword evidence="14" id="KW-1185">Reference proteome</keyword>
<evidence type="ECO:0000256" key="5">
    <source>
        <dbReference type="ARBA" id="ARBA00022670"/>
    </source>
</evidence>
<comment type="subcellular location">
    <subcellularLocation>
        <location evidence="2">Secreted</location>
    </subcellularLocation>
</comment>
<comment type="similarity">
    <text evidence="3 9">Belongs to the peptidase S8 family.</text>
</comment>
<name>A0ABM6XJ29_9BACI</name>